<evidence type="ECO:0000256" key="2">
    <source>
        <dbReference type="ARBA" id="ARBA00023163"/>
    </source>
</evidence>
<feature type="domain" description="Transcription factor TFIIB cyclin-like" evidence="3">
    <location>
        <begin position="188"/>
        <end position="269"/>
    </location>
</feature>
<sequence length="301" mass="33873">MANEYCTDCKAYTPRVHENNAGDTICTVCGLVLQSHSIDETSEWKQFGNEVFGNLNTFNGNKQKKTDTIEGVGIKPRTIDSKEDCHLLKAFKAMDEIADRLGLLQIVKDCAKEIFKKSYEDEKLVRYWKGHIATKVACLYLACKEHDSPRTIKEIRAAAGGVKVKDIPKALKVLKNYYNLAVGRDSIHPYDISRRYCSKLGLKCDDTKAVQEILEKAKDCDIRGNPNSIVAAVIYTVTQLSDKTITLSQIAQASEMSDATLKKAYKELYPRTSVLIPSWFANAEEIKGLHNFRRSFSSCRN</sequence>
<dbReference type="Pfam" id="PF00382">
    <property type="entry name" value="TFIIB"/>
    <property type="match status" value="2"/>
</dbReference>
<dbReference type="GO" id="GO:0017025">
    <property type="term" value="F:TBP-class protein binding"/>
    <property type="evidence" value="ECO:0007669"/>
    <property type="project" value="InterPro"/>
</dbReference>
<dbReference type="InterPro" id="IPR013150">
    <property type="entry name" value="TFIIB_cyclin"/>
</dbReference>
<evidence type="ECO:0000259" key="3">
    <source>
        <dbReference type="Pfam" id="PF00382"/>
    </source>
</evidence>
<dbReference type="InterPro" id="IPR013137">
    <property type="entry name" value="Znf_TFIIB"/>
</dbReference>
<dbReference type="SUPFAM" id="SSF47954">
    <property type="entry name" value="Cyclin-like"/>
    <property type="match status" value="2"/>
</dbReference>
<feature type="domain" description="TFIIB-type" evidence="4">
    <location>
        <begin position="5"/>
        <end position="47"/>
    </location>
</feature>
<name>A0AAN9FBE6_CROPI</name>
<reference evidence="5 6" key="1">
    <citation type="submission" date="2024-01" db="EMBL/GenBank/DDBJ databases">
        <title>The genomes of 5 underutilized Papilionoideae crops provide insights into root nodulation and disease resistanc.</title>
        <authorList>
            <person name="Yuan L."/>
        </authorList>
    </citation>
    <scope>NUCLEOTIDE SEQUENCE [LARGE SCALE GENOMIC DNA]</scope>
    <source>
        <strain evidence="5">ZHUSHIDOU_FW_LH</strain>
        <tissue evidence="5">Leaf</tissue>
    </source>
</reference>
<evidence type="ECO:0008006" key="7">
    <source>
        <dbReference type="Google" id="ProtNLM"/>
    </source>
</evidence>
<dbReference type="PRINTS" id="PR00685">
    <property type="entry name" value="TIFACTORIIB"/>
</dbReference>
<keyword evidence="2" id="KW-0804">Transcription</keyword>
<comment type="caution">
    <text evidence="5">The sequence shown here is derived from an EMBL/GenBank/DDBJ whole genome shotgun (WGS) entry which is preliminary data.</text>
</comment>
<dbReference type="AlphaFoldDB" id="A0AAN9FBE6"/>
<feature type="domain" description="Transcription factor TFIIB cyclin-like" evidence="3">
    <location>
        <begin position="86"/>
        <end position="176"/>
    </location>
</feature>
<evidence type="ECO:0000313" key="6">
    <source>
        <dbReference type="Proteomes" id="UP001372338"/>
    </source>
</evidence>
<protein>
    <recommendedName>
        <fullName evidence="7">TFIIB-type domain-containing protein</fullName>
    </recommendedName>
</protein>
<organism evidence="5 6">
    <name type="scientific">Crotalaria pallida</name>
    <name type="common">Smooth rattlebox</name>
    <name type="synonym">Crotalaria striata</name>
    <dbReference type="NCBI Taxonomy" id="3830"/>
    <lineage>
        <taxon>Eukaryota</taxon>
        <taxon>Viridiplantae</taxon>
        <taxon>Streptophyta</taxon>
        <taxon>Embryophyta</taxon>
        <taxon>Tracheophyta</taxon>
        <taxon>Spermatophyta</taxon>
        <taxon>Magnoliopsida</taxon>
        <taxon>eudicotyledons</taxon>
        <taxon>Gunneridae</taxon>
        <taxon>Pentapetalae</taxon>
        <taxon>rosids</taxon>
        <taxon>fabids</taxon>
        <taxon>Fabales</taxon>
        <taxon>Fabaceae</taxon>
        <taxon>Papilionoideae</taxon>
        <taxon>50 kb inversion clade</taxon>
        <taxon>genistoids sensu lato</taxon>
        <taxon>core genistoids</taxon>
        <taxon>Crotalarieae</taxon>
        <taxon>Crotalaria</taxon>
    </lineage>
</organism>
<keyword evidence="6" id="KW-1185">Reference proteome</keyword>
<dbReference type="Gene3D" id="1.10.472.10">
    <property type="entry name" value="Cyclin-like"/>
    <property type="match status" value="1"/>
</dbReference>
<keyword evidence="1" id="KW-0805">Transcription regulation</keyword>
<dbReference type="Proteomes" id="UP001372338">
    <property type="component" value="Unassembled WGS sequence"/>
</dbReference>
<dbReference type="PANTHER" id="PTHR11618:SF78">
    <property type="entry name" value="TRANSCRIPTION INITIATION FACTOR IIB-2"/>
    <property type="match status" value="1"/>
</dbReference>
<proteinExistence type="predicted"/>
<dbReference type="EMBL" id="JAYWIO010000003">
    <property type="protein sequence ID" value="KAK7273332.1"/>
    <property type="molecule type" value="Genomic_DNA"/>
</dbReference>
<evidence type="ECO:0000259" key="4">
    <source>
        <dbReference type="Pfam" id="PF08271"/>
    </source>
</evidence>
<dbReference type="PANTHER" id="PTHR11618">
    <property type="entry name" value="TRANSCRIPTION INITIATION FACTOR IIB-RELATED"/>
    <property type="match status" value="1"/>
</dbReference>
<dbReference type="GO" id="GO:0070897">
    <property type="term" value="P:transcription preinitiation complex assembly"/>
    <property type="evidence" value="ECO:0007669"/>
    <property type="project" value="InterPro"/>
</dbReference>
<accession>A0AAN9FBE6</accession>
<evidence type="ECO:0000313" key="5">
    <source>
        <dbReference type="EMBL" id="KAK7273332.1"/>
    </source>
</evidence>
<dbReference type="InterPro" id="IPR000812">
    <property type="entry name" value="TFIIB"/>
</dbReference>
<gene>
    <name evidence="5" type="ORF">RIF29_14381</name>
</gene>
<evidence type="ECO:0000256" key="1">
    <source>
        <dbReference type="ARBA" id="ARBA00023015"/>
    </source>
</evidence>
<dbReference type="GO" id="GO:0097550">
    <property type="term" value="C:transcription preinitiation complex"/>
    <property type="evidence" value="ECO:0007669"/>
    <property type="project" value="TreeGrafter"/>
</dbReference>
<dbReference type="Gene3D" id="1.10.472.170">
    <property type="match status" value="1"/>
</dbReference>
<dbReference type="SUPFAM" id="SSF57783">
    <property type="entry name" value="Zinc beta-ribbon"/>
    <property type="match status" value="1"/>
</dbReference>
<dbReference type="Pfam" id="PF08271">
    <property type="entry name" value="Zn_Ribbon_TF"/>
    <property type="match status" value="1"/>
</dbReference>
<dbReference type="InterPro" id="IPR036915">
    <property type="entry name" value="Cyclin-like_sf"/>
</dbReference>
<dbReference type="GO" id="GO:0005634">
    <property type="term" value="C:nucleus"/>
    <property type="evidence" value="ECO:0007669"/>
    <property type="project" value="TreeGrafter"/>
</dbReference>